<evidence type="ECO:0000313" key="2">
    <source>
        <dbReference type="EMBL" id="NXD85498.1"/>
    </source>
</evidence>
<dbReference type="SUPFAM" id="SSF53756">
    <property type="entry name" value="UDP-Glycosyltransferase/glycogen phosphorylase"/>
    <property type="match status" value="1"/>
</dbReference>
<organism evidence="2 3">
    <name type="scientific">Halcyon senegalensis</name>
    <dbReference type="NCBI Taxonomy" id="342381"/>
    <lineage>
        <taxon>Eukaryota</taxon>
        <taxon>Metazoa</taxon>
        <taxon>Chordata</taxon>
        <taxon>Craniata</taxon>
        <taxon>Vertebrata</taxon>
        <taxon>Euteleostomi</taxon>
        <taxon>Archelosauria</taxon>
        <taxon>Archosauria</taxon>
        <taxon>Dinosauria</taxon>
        <taxon>Saurischia</taxon>
        <taxon>Theropoda</taxon>
        <taxon>Coelurosauria</taxon>
        <taxon>Aves</taxon>
        <taxon>Neognathae</taxon>
        <taxon>Neoaves</taxon>
        <taxon>Telluraves</taxon>
        <taxon>Coraciimorphae</taxon>
        <taxon>Coraciiformes</taxon>
        <taxon>Alcedinidae</taxon>
        <taxon>Halcyon</taxon>
    </lineage>
</organism>
<gene>
    <name evidence="2" type="primary">Ugt1a1_2</name>
    <name evidence="2" type="ORF">HALSEN_R15626</name>
</gene>
<feature type="non-terminal residue" evidence="2">
    <location>
        <position position="1"/>
    </location>
</feature>
<reference evidence="2" key="1">
    <citation type="submission" date="2019-09" db="EMBL/GenBank/DDBJ databases">
        <title>Bird 10,000 Genomes (B10K) Project - Family phase.</title>
        <authorList>
            <person name="Zhang G."/>
        </authorList>
    </citation>
    <scope>NUCLEOTIDE SEQUENCE</scope>
    <source>
        <strain evidence="2">B10K-DU-024-03</strain>
        <tissue evidence="2">Muscle</tissue>
    </source>
</reference>
<dbReference type="InterPro" id="IPR002213">
    <property type="entry name" value="UDP_glucos_trans"/>
</dbReference>
<feature type="non-terminal residue" evidence="2">
    <location>
        <position position="113"/>
    </location>
</feature>
<dbReference type="AlphaFoldDB" id="A0A851Z5X3"/>
<keyword evidence="1 2" id="KW-0808">Transferase</keyword>
<evidence type="ECO:0000313" key="3">
    <source>
        <dbReference type="Proteomes" id="UP000648918"/>
    </source>
</evidence>
<keyword evidence="3" id="KW-1185">Reference proteome</keyword>
<dbReference type="EMBL" id="WBNJ01000440">
    <property type="protein sequence ID" value="NXD85498.1"/>
    <property type="molecule type" value="Genomic_DNA"/>
</dbReference>
<dbReference type="Proteomes" id="UP000648918">
    <property type="component" value="Unassembled WGS sequence"/>
</dbReference>
<name>A0A851Z5X3_9AVES</name>
<protein>
    <submittedName>
        <fullName evidence="2">UD11 glucuronosyltransferase</fullName>
    </submittedName>
</protein>
<proteinExistence type="predicted"/>
<comment type="caution">
    <text evidence="2">The sequence shown here is derived from an EMBL/GenBank/DDBJ whole genome shotgun (WGS) entry which is preliminary data.</text>
</comment>
<dbReference type="OrthoDB" id="5835829at2759"/>
<dbReference type="GO" id="GO:0008194">
    <property type="term" value="F:UDP-glycosyltransferase activity"/>
    <property type="evidence" value="ECO:0007669"/>
    <property type="project" value="InterPro"/>
</dbReference>
<dbReference type="Pfam" id="PF00201">
    <property type="entry name" value="UDPGT"/>
    <property type="match status" value="1"/>
</dbReference>
<accession>A0A851Z5X3</accession>
<evidence type="ECO:0000256" key="1">
    <source>
        <dbReference type="ARBA" id="ARBA00022679"/>
    </source>
</evidence>
<sequence>VPVDGSHWLSMREVLDGLSQNGHEIVVVAPEISVHVKSSENFIMKMYPIPFTQEEMEETISSFSQDIFQEGSFLERFLKVYGRLKSISAISLSICAHMLYNKELVKYLEESKF</sequence>